<evidence type="ECO:0000313" key="3">
    <source>
        <dbReference type="Proteomes" id="UP001207918"/>
    </source>
</evidence>
<comment type="caution">
    <text evidence="2">The sequence shown here is derived from an EMBL/GenBank/DDBJ whole genome shotgun (WGS) entry which is preliminary data.</text>
</comment>
<evidence type="ECO:0000313" key="2">
    <source>
        <dbReference type="EMBL" id="MCW9708169.1"/>
    </source>
</evidence>
<gene>
    <name evidence="2" type="ORF">J6I44_14990</name>
</gene>
<keyword evidence="1" id="KW-1133">Transmembrane helix</keyword>
<protein>
    <submittedName>
        <fullName evidence="2">Uncharacterized protein</fullName>
    </submittedName>
</protein>
<keyword evidence="3" id="KW-1185">Reference proteome</keyword>
<name>A0ABT3PQM2_9BACT</name>
<organism evidence="2 3">
    <name type="scientific">Fodinibius salsisoli</name>
    <dbReference type="NCBI Taxonomy" id="2820877"/>
    <lineage>
        <taxon>Bacteria</taxon>
        <taxon>Pseudomonadati</taxon>
        <taxon>Balneolota</taxon>
        <taxon>Balneolia</taxon>
        <taxon>Balneolales</taxon>
        <taxon>Balneolaceae</taxon>
        <taxon>Fodinibius</taxon>
    </lineage>
</organism>
<feature type="transmembrane region" description="Helical" evidence="1">
    <location>
        <begin position="7"/>
        <end position="30"/>
    </location>
</feature>
<feature type="transmembrane region" description="Helical" evidence="1">
    <location>
        <begin position="42"/>
        <end position="64"/>
    </location>
</feature>
<dbReference type="EMBL" id="JAGGJA010000010">
    <property type="protein sequence ID" value="MCW9708169.1"/>
    <property type="molecule type" value="Genomic_DNA"/>
</dbReference>
<accession>A0ABT3PQM2</accession>
<reference evidence="2 3" key="1">
    <citation type="submission" date="2021-03" db="EMBL/GenBank/DDBJ databases">
        <title>Aliifodinibius sp. nov., a new bacterium isolated from saline soil.</title>
        <authorList>
            <person name="Galisteo C."/>
            <person name="De La Haba R."/>
            <person name="Sanchez-Porro C."/>
            <person name="Ventosa A."/>
        </authorList>
    </citation>
    <scope>NUCLEOTIDE SEQUENCE [LARGE SCALE GENOMIC DNA]</scope>
    <source>
        <strain evidence="2 3">1BSP15-2V2</strain>
    </source>
</reference>
<dbReference type="Proteomes" id="UP001207918">
    <property type="component" value="Unassembled WGS sequence"/>
</dbReference>
<keyword evidence="1" id="KW-0472">Membrane</keyword>
<dbReference type="RefSeq" id="WP_265766955.1">
    <property type="nucleotide sequence ID" value="NZ_JAGGJA010000010.1"/>
</dbReference>
<evidence type="ECO:0000256" key="1">
    <source>
        <dbReference type="SAM" id="Phobius"/>
    </source>
</evidence>
<proteinExistence type="predicted"/>
<keyword evidence="1" id="KW-0812">Transmembrane</keyword>
<sequence length="186" mass="21165">MKLLGNILAFIVAAGILVAIGWGGYIGITFLVKQYEIINPQFAAVLIISSVILLVSALIIASAIRNQDKGSDKQIHPEKAVLYSRFMESWYAGNHEDRREKLKELEKHMIIWASDDVLQEYLKLNELLREEKGNPQLVAKVKDIVIAIREDLGAENKDIDIEKLQKLFSFNNPIEQDLEKNTEFSR</sequence>